<evidence type="ECO:0000256" key="3">
    <source>
        <dbReference type="ARBA" id="ARBA00022553"/>
    </source>
</evidence>
<organism evidence="10 11">
    <name type="scientific">Rhodanobacter glycinis</name>
    <dbReference type="NCBI Taxonomy" id="582702"/>
    <lineage>
        <taxon>Bacteria</taxon>
        <taxon>Pseudomonadati</taxon>
        <taxon>Pseudomonadota</taxon>
        <taxon>Gammaproteobacteria</taxon>
        <taxon>Lysobacterales</taxon>
        <taxon>Rhodanobacteraceae</taxon>
        <taxon>Rhodanobacter</taxon>
    </lineage>
</organism>
<feature type="transmembrane region" description="Helical" evidence="8">
    <location>
        <begin position="124"/>
        <end position="142"/>
    </location>
</feature>
<reference evidence="11" key="1">
    <citation type="submission" date="2016-10" db="EMBL/GenBank/DDBJ databases">
        <authorList>
            <person name="Varghese N."/>
            <person name="Submissions S."/>
        </authorList>
    </citation>
    <scope>NUCLEOTIDE SEQUENCE [LARGE SCALE GENOMIC DNA]</scope>
    <source>
        <strain evidence="11">MO64</strain>
    </source>
</reference>
<dbReference type="SUPFAM" id="SSF55874">
    <property type="entry name" value="ATPase domain of HSP90 chaperone/DNA topoisomerase II/histidine kinase"/>
    <property type="match status" value="1"/>
</dbReference>
<sequence>MSQHHHQQRFGPVALIRTLTWLRLCAIVGQSGAVLVCAWIMHLDIPLAPLLIGIDLLAVFAVLAAWRLHQSRAVHEWEVVGHIAFDTLGLSYLLYFTGGASNPFITLLVVPIALSAAALSVPAILSVAIFAGLAYLLLLRWYVPLPMPSYAEGFSLHVAGMGVNFLVTAMLLAFFIHRLARAVRLQQMEVQRVRERALRDEGILAIATQAAGAAHEMNTPLSTMRTLLPEVRREHPTDGPLSDDLALLQDQVERCRTILREMVAFGQAQLSQEPERATLAAFLHGCVERFQLLRPEAELDLQVDEATDGIVLRTPPGLRHALLNLLNNAADASAMRDSQAVQLQVLRQGHWLELRVRDHGPGFTPTGAPAVLGQTGKQAGLGIGLALAEATAERLAGELTASNTDSGAEMCLRLPLATIAEH</sequence>
<evidence type="ECO:0000256" key="7">
    <source>
        <dbReference type="ARBA" id="ARBA00022989"/>
    </source>
</evidence>
<keyword evidence="11" id="KW-1185">Reference proteome</keyword>
<keyword evidence="4" id="KW-0808">Transferase</keyword>
<dbReference type="InterPro" id="IPR036890">
    <property type="entry name" value="HATPase_C_sf"/>
</dbReference>
<dbReference type="InterPro" id="IPR005467">
    <property type="entry name" value="His_kinase_dom"/>
</dbReference>
<dbReference type="Pfam" id="PF02518">
    <property type="entry name" value="HATPase_c"/>
    <property type="match status" value="1"/>
</dbReference>
<dbReference type="Pfam" id="PF00512">
    <property type="entry name" value="HisKA"/>
    <property type="match status" value="1"/>
</dbReference>
<dbReference type="InterPro" id="IPR003661">
    <property type="entry name" value="HisK_dim/P_dom"/>
</dbReference>
<keyword evidence="7 8" id="KW-1133">Transmembrane helix</keyword>
<dbReference type="SMART" id="SM00387">
    <property type="entry name" value="HATPase_c"/>
    <property type="match status" value="1"/>
</dbReference>
<dbReference type="CDD" id="cd00082">
    <property type="entry name" value="HisKA"/>
    <property type="match status" value="1"/>
</dbReference>
<dbReference type="Gene3D" id="3.30.565.10">
    <property type="entry name" value="Histidine kinase-like ATPase, C-terminal domain"/>
    <property type="match status" value="1"/>
</dbReference>
<proteinExistence type="predicted"/>
<dbReference type="PANTHER" id="PTHR45436">
    <property type="entry name" value="SENSOR HISTIDINE KINASE YKOH"/>
    <property type="match status" value="1"/>
</dbReference>
<dbReference type="PANTHER" id="PTHR45436:SF1">
    <property type="entry name" value="SENSOR PROTEIN QSEC"/>
    <property type="match status" value="1"/>
</dbReference>
<dbReference type="Gene3D" id="1.10.287.130">
    <property type="match status" value="1"/>
</dbReference>
<evidence type="ECO:0000256" key="2">
    <source>
        <dbReference type="ARBA" id="ARBA00012438"/>
    </source>
</evidence>
<feature type="transmembrane region" description="Helical" evidence="8">
    <location>
        <begin position="47"/>
        <end position="67"/>
    </location>
</feature>
<gene>
    <name evidence="10" type="ORF">SAMN05192579_11729</name>
</gene>
<dbReference type="SUPFAM" id="SSF47384">
    <property type="entry name" value="Homodimeric domain of signal transducing histidine kinase"/>
    <property type="match status" value="1"/>
</dbReference>
<keyword evidence="8" id="KW-0472">Membrane</keyword>
<dbReference type="RefSeq" id="WP_092705011.1">
    <property type="nucleotide sequence ID" value="NZ_FOSR01000017.1"/>
</dbReference>
<comment type="catalytic activity">
    <reaction evidence="1">
        <text>ATP + protein L-histidine = ADP + protein N-phospho-L-histidine.</text>
        <dbReference type="EC" id="2.7.13.3"/>
    </reaction>
</comment>
<dbReference type="Proteomes" id="UP000198725">
    <property type="component" value="Unassembled WGS sequence"/>
</dbReference>
<dbReference type="SMART" id="SM00388">
    <property type="entry name" value="HisKA"/>
    <property type="match status" value="1"/>
</dbReference>
<feature type="domain" description="Histidine kinase" evidence="9">
    <location>
        <begin position="212"/>
        <end position="418"/>
    </location>
</feature>
<name>A0A1I4FE70_9GAMM</name>
<evidence type="ECO:0000259" key="9">
    <source>
        <dbReference type="PROSITE" id="PS50109"/>
    </source>
</evidence>
<dbReference type="InterPro" id="IPR003594">
    <property type="entry name" value="HATPase_dom"/>
</dbReference>
<feature type="transmembrane region" description="Helical" evidence="8">
    <location>
        <begin position="103"/>
        <end position="119"/>
    </location>
</feature>
<dbReference type="InterPro" id="IPR036097">
    <property type="entry name" value="HisK_dim/P_sf"/>
</dbReference>
<dbReference type="PROSITE" id="PS50109">
    <property type="entry name" value="HIS_KIN"/>
    <property type="match status" value="1"/>
</dbReference>
<dbReference type="AlphaFoldDB" id="A0A1I4FE70"/>
<feature type="transmembrane region" description="Helical" evidence="8">
    <location>
        <begin position="154"/>
        <end position="176"/>
    </location>
</feature>
<evidence type="ECO:0000256" key="1">
    <source>
        <dbReference type="ARBA" id="ARBA00000085"/>
    </source>
</evidence>
<evidence type="ECO:0000256" key="6">
    <source>
        <dbReference type="ARBA" id="ARBA00022777"/>
    </source>
</evidence>
<keyword evidence="5 8" id="KW-0812">Transmembrane</keyword>
<evidence type="ECO:0000313" key="10">
    <source>
        <dbReference type="EMBL" id="SFL16198.1"/>
    </source>
</evidence>
<evidence type="ECO:0000313" key="11">
    <source>
        <dbReference type="Proteomes" id="UP000198725"/>
    </source>
</evidence>
<evidence type="ECO:0000256" key="5">
    <source>
        <dbReference type="ARBA" id="ARBA00022692"/>
    </source>
</evidence>
<dbReference type="InterPro" id="IPR050428">
    <property type="entry name" value="TCS_sensor_his_kinase"/>
</dbReference>
<keyword evidence="6 10" id="KW-0418">Kinase</keyword>
<feature type="transmembrane region" description="Helical" evidence="8">
    <location>
        <begin position="21"/>
        <end position="41"/>
    </location>
</feature>
<dbReference type="EC" id="2.7.13.3" evidence="2"/>
<evidence type="ECO:0000256" key="8">
    <source>
        <dbReference type="SAM" id="Phobius"/>
    </source>
</evidence>
<accession>A0A1I4FE70</accession>
<evidence type="ECO:0000256" key="4">
    <source>
        <dbReference type="ARBA" id="ARBA00022679"/>
    </source>
</evidence>
<dbReference type="GO" id="GO:0000155">
    <property type="term" value="F:phosphorelay sensor kinase activity"/>
    <property type="evidence" value="ECO:0007669"/>
    <property type="project" value="InterPro"/>
</dbReference>
<dbReference type="EMBL" id="FOSR01000017">
    <property type="protein sequence ID" value="SFL16198.1"/>
    <property type="molecule type" value="Genomic_DNA"/>
</dbReference>
<dbReference type="GO" id="GO:0005886">
    <property type="term" value="C:plasma membrane"/>
    <property type="evidence" value="ECO:0007669"/>
    <property type="project" value="TreeGrafter"/>
</dbReference>
<keyword evidence="3" id="KW-0597">Phosphoprotein</keyword>
<protein>
    <recommendedName>
        <fullName evidence="2">histidine kinase</fullName>
        <ecNumber evidence="2">2.7.13.3</ecNumber>
    </recommendedName>
</protein>